<sequence length="367" mass="41701">MAEPLKNMYNENFLQEFGRVIQATYSPFSIDAFVGNVLVDEWEGLALKERIRKITLSLGTCLPETYADAINILLVVNKSCSGFPYLILPDFVEVYGQDVENWELSMLALEKFTSQSSAEFAVRPFIIRDPERMMKQMMEWSNSADEHVRRLASEGCRPRLPWGQALVMFKKDPAPVLEILEQLKSDSSLYVRKSVANNLNDIAKDHPQLVIEIARRWLGQNKDTDWIVRHSCRTLIRKADPEVLSLFGYAESSDKCALIEDAVLVVDRATLSIGEECVLGYKLLVRDGDPVRIRVEYGIDFVKSGGKVSRKQFLLSDKTVVGGTRLQANRTHRWSDLTTRRHYPGKHRIVLLVNGLEVAATELLLKV</sequence>
<evidence type="ECO:0000313" key="1">
    <source>
        <dbReference type="EMBL" id="URN96297.1"/>
    </source>
</evidence>
<dbReference type="InterPro" id="IPR014825">
    <property type="entry name" value="DNA_alkylation"/>
</dbReference>
<proteinExistence type="predicted"/>
<gene>
    <name evidence="1" type="ORF">NAG76_08810</name>
</gene>
<dbReference type="AlphaFoldDB" id="A0A9J6ZKT2"/>
<dbReference type="Pfam" id="PF08713">
    <property type="entry name" value="DNA_alkylation"/>
    <property type="match status" value="1"/>
</dbReference>
<dbReference type="EMBL" id="CP097899">
    <property type="protein sequence ID" value="URN96297.1"/>
    <property type="molecule type" value="Genomic_DNA"/>
</dbReference>
<dbReference type="KEGG" id="plig:NAG76_08810"/>
<reference evidence="1" key="1">
    <citation type="submission" date="2022-05" db="EMBL/GenBank/DDBJ databases">
        <title>Novel bacterial taxa in a minimal lignocellulolytic consortium and its capacity to transform plastics disclosed by genome-resolved metagenomics.</title>
        <authorList>
            <person name="Rodriguez C.A.D."/>
            <person name="Diaz-Garcia L."/>
            <person name="Herrera K."/>
            <person name="Tarazona N.A."/>
            <person name="Sproer C."/>
            <person name="Overmann J."/>
            <person name="Jimenez D.J."/>
        </authorList>
    </citation>
    <scope>NUCLEOTIDE SEQUENCE</scope>
    <source>
        <strain evidence="1">MAG5</strain>
    </source>
</reference>
<dbReference type="Proteomes" id="UP001056756">
    <property type="component" value="Chromosome"/>
</dbReference>
<dbReference type="Gene3D" id="1.25.40.290">
    <property type="entry name" value="ARM repeat domains"/>
    <property type="match status" value="1"/>
</dbReference>
<dbReference type="SUPFAM" id="SSF48371">
    <property type="entry name" value="ARM repeat"/>
    <property type="match status" value="1"/>
</dbReference>
<dbReference type="InterPro" id="IPR016024">
    <property type="entry name" value="ARM-type_fold"/>
</dbReference>
<evidence type="ECO:0000313" key="2">
    <source>
        <dbReference type="Proteomes" id="UP001056756"/>
    </source>
</evidence>
<organism evidence="1 2">
    <name type="scientific">Candidatus Pristimantibacillus lignocellulolyticus</name>
    <dbReference type="NCBI Taxonomy" id="2994561"/>
    <lineage>
        <taxon>Bacteria</taxon>
        <taxon>Bacillati</taxon>
        <taxon>Bacillota</taxon>
        <taxon>Bacilli</taxon>
        <taxon>Bacillales</taxon>
        <taxon>Paenibacillaceae</taxon>
        <taxon>Candidatus Pristimantibacillus</taxon>
    </lineage>
</organism>
<protein>
    <submittedName>
        <fullName evidence="1">DNA alkylation repair protein</fullName>
    </submittedName>
</protein>
<accession>A0A9J6ZKT2</accession>
<name>A0A9J6ZKT2_9BACL</name>